<gene>
    <name evidence="1" type="ORF">KSP40_PGU021744</name>
</gene>
<dbReference type="PANTHER" id="PTHR34464">
    <property type="entry name" value="OS09G0376300 PROTEIN"/>
    <property type="match status" value="1"/>
</dbReference>
<comment type="caution">
    <text evidence="1">The sequence shown here is derived from an EMBL/GenBank/DDBJ whole genome shotgun (WGS) entry which is preliminary data.</text>
</comment>
<keyword evidence="2" id="KW-1185">Reference proteome</keyword>
<dbReference type="PANTHER" id="PTHR34464:SF3">
    <property type="entry name" value="OS09G0376300 PROTEIN"/>
    <property type="match status" value="1"/>
</dbReference>
<dbReference type="Proteomes" id="UP001412067">
    <property type="component" value="Unassembled WGS sequence"/>
</dbReference>
<organism evidence="1 2">
    <name type="scientific">Platanthera guangdongensis</name>
    <dbReference type="NCBI Taxonomy" id="2320717"/>
    <lineage>
        <taxon>Eukaryota</taxon>
        <taxon>Viridiplantae</taxon>
        <taxon>Streptophyta</taxon>
        <taxon>Embryophyta</taxon>
        <taxon>Tracheophyta</taxon>
        <taxon>Spermatophyta</taxon>
        <taxon>Magnoliopsida</taxon>
        <taxon>Liliopsida</taxon>
        <taxon>Asparagales</taxon>
        <taxon>Orchidaceae</taxon>
        <taxon>Orchidoideae</taxon>
        <taxon>Orchideae</taxon>
        <taxon>Orchidinae</taxon>
        <taxon>Platanthera</taxon>
    </lineage>
</organism>
<name>A0ABR2MDD3_9ASPA</name>
<protein>
    <submittedName>
        <fullName evidence="1">Uncharacterized protein</fullName>
    </submittedName>
</protein>
<evidence type="ECO:0000313" key="1">
    <source>
        <dbReference type="EMBL" id="KAK8960953.1"/>
    </source>
</evidence>
<accession>A0ABR2MDD3</accession>
<proteinExistence type="predicted"/>
<reference evidence="1 2" key="1">
    <citation type="journal article" date="2022" name="Nat. Plants">
        <title>Genomes of leafy and leafless Platanthera orchids illuminate the evolution of mycoheterotrophy.</title>
        <authorList>
            <person name="Li M.H."/>
            <person name="Liu K.W."/>
            <person name="Li Z."/>
            <person name="Lu H.C."/>
            <person name="Ye Q.L."/>
            <person name="Zhang D."/>
            <person name="Wang J.Y."/>
            <person name="Li Y.F."/>
            <person name="Zhong Z.M."/>
            <person name="Liu X."/>
            <person name="Yu X."/>
            <person name="Liu D.K."/>
            <person name="Tu X.D."/>
            <person name="Liu B."/>
            <person name="Hao Y."/>
            <person name="Liao X.Y."/>
            <person name="Jiang Y.T."/>
            <person name="Sun W.H."/>
            <person name="Chen J."/>
            <person name="Chen Y.Q."/>
            <person name="Ai Y."/>
            <person name="Zhai J.W."/>
            <person name="Wu S.S."/>
            <person name="Zhou Z."/>
            <person name="Hsiao Y.Y."/>
            <person name="Wu W.L."/>
            <person name="Chen Y.Y."/>
            <person name="Lin Y.F."/>
            <person name="Hsu J.L."/>
            <person name="Li C.Y."/>
            <person name="Wang Z.W."/>
            <person name="Zhao X."/>
            <person name="Zhong W.Y."/>
            <person name="Ma X.K."/>
            <person name="Ma L."/>
            <person name="Huang J."/>
            <person name="Chen G.Z."/>
            <person name="Huang M.Z."/>
            <person name="Huang L."/>
            <person name="Peng D.H."/>
            <person name="Luo Y.B."/>
            <person name="Zou S.Q."/>
            <person name="Chen S.P."/>
            <person name="Lan S."/>
            <person name="Tsai W.C."/>
            <person name="Van de Peer Y."/>
            <person name="Liu Z.J."/>
        </authorList>
    </citation>
    <scope>NUCLEOTIDE SEQUENCE [LARGE SCALE GENOMIC DNA]</scope>
    <source>
        <strain evidence="1">Lor288</strain>
    </source>
</reference>
<sequence length="180" mass="21144">MKSKIHHDIVMEELNGLRTHINARIDELSDTIRNGLKSLSSPAFEEPECRYISIELIFKQIRYEHRETKVSRHLYAHFFPVLDSPLLLFIRLVEYEMFIVPSYYCCWFGSKSDGSDWLVVWMIPHAPKFQADCRDADGNFDVFISCYNNGGYEKTSNLQNGLYYCKFDLMHCFIFIGSMI</sequence>
<evidence type="ECO:0000313" key="2">
    <source>
        <dbReference type="Proteomes" id="UP001412067"/>
    </source>
</evidence>
<dbReference type="EMBL" id="JBBWWR010000010">
    <property type="protein sequence ID" value="KAK8960953.1"/>
    <property type="molecule type" value="Genomic_DNA"/>
</dbReference>